<dbReference type="EMBL" id="JARJCN010000005">
    <property type="protein sequence ID" value="KAJ7100929.1"/>
    <property type="molecule type" value="Genomic_DNA"/>
</dbReference>
<evidence type="ECO:0000313" key="3">
    <source>
        <dbReference type="Proteomes" id="UP001222325"/>
    </source>
</evidence>
<comment type="caution">
    <text evidence="2">The sequence shown here is derived from an EMBL/GenBank/DDBJ whole genome shotgun (WGS) entry which is preliminary data.</text>
</comment>
<evidence type="ECO:0000256" key="1">
    <source>
        <dbReference type="SAM" id="MobiDB-lite"/>
    </source>
</evidence>
<dbReference type="Proteomes" id="UP001222325">
    <property type="component" value="Unassembled WGS sequence"/>
</dbReference>
<protein>
    <submittedName>
        <fullName evidence="2">Uncharacterized protein</fullName>
    </submittedName>
</protein>
<evidence type="ECO:0000313" key="2">
    <source>
        <dbReference type="EMBL" id="KAJ7100929.1"/>
    </source>
</evidence>
<accession>A0AAD6UFQ0</accession>
<gene>
    <name evidence="2" type="ORF">B0H15DRAFT_464859</name>
</gene>
<dbReference type="AlphaFoldDB" id="A0AAD6UFQ0"/>
<name>A0AAD6UFQ0_9AGAR</name>
<feature type="region of interest" description="Disordered" evidence="1">
    <location>
        <begin position="81"/>
        <end position="118"/>
    </location>
</feature>
<reference evidence="2" key="1">
    <citation type="submission" date="2023-03" db="EMBL/GenBank/DDBJ databases">
        <title>Massive genome expansion in bonnet fungi (Mycena s.s.) driven by repeated elements and novel gene families across ecological guilds.</title>
        <authorList>
            <consortium name="Lawrence Berkeley National Laboratory"/>
            <person name="Harder C.B."/>
            <person name="Miyauchi S."/>
            <person name="Viragh M."/>
            <person name="Kuo A."/>
            <person name="Thoen E."/>
            <person name="Andreopoulos B."/>
            <person name="Lu D."/>
            <person name="Skrede I."/>
            <person name="Drula E."/>
            <person name="Henrissat B."/>
            <person name="Morin E."/>
            <person name="Kohler A."/>
            <person name="Barry K."/>
            <person name="LaButti K."/>
            <person name="Morin E."/>
            <person name="Salamov A."/>
            <person name="Lipzen A."/>
            <person name="Mereny Z."/>
            <person name="Hegedus B."/>
            <person name="Baldrian P."/>
            <person name="Stursova M."/>
            <person name="Weitz H."/>
            <person name="Taylor A."/>
            <person name="Grigoriev I.V."/>
            <person name="Nagy L.G."/>
            <person name="Martin F."/>
            <person name="Kauserud H."/>
        </authorList>
    </citation>
    <scope>NUCLEOTIDE SEQUENCE</scope>
    <source>
        <strain evidence="2">CBHHK173m</strain>
    </source>
</reference>
<organism evidence="2 3">
    <name type="scientific">Mycena belliarum</name>
    <dbReference type="NCBI Taxonomy" id="1033014"/>
    <lineage>
        <taxon>Eukaryota</taxon>
        <taxon>Fungi</taxon>
        <taxon>Dikarya</taxon>
        <taxon>Basidiomycota</taxon>
        <taxon>Agaricomycotina</taxon>
        <taxon>Agaricomycetes</taxon>
        <taxon>Agaricomycetidae</taxon>
        <taxon>Agaricales</taxon>
        <taxon>Marasmiineae</taxon>
        <taxon>Mycenaceae</taxon>
        <taxon>Mycena</taxon>
    </lineage>
</organism>
<sequence length="118" mass="12643">MHLRWQEGPLLLLLLSSSFFSPTMHFSFSMLVAFALSVPMLAAPVFDNGVRDVSISTGNTTSALDSFPDMTGSDAELALEARKAKAKPAPKKAPVTAAPKPKPVAKKTVHQENPPEVI</sequence>
<keyword evidence="3" id="KW-1185">Reference proteome</keyword>
<proteinExistence type="predicted"/>